<dbReference type="GO" id="GO:0003676">
    <property type="term" value="F:nucleic acid binding"/>
    <property type="evidence" value="ECO:0007669"/>
    <property type="project" value="InterPro"/>
</dbReference>
<evidence type="ECO:0000256" key="2">
    <source>
        <dbReference type="SAM" id="MobiDB-lite"/>
    </source>
</evidence>
<dbReference type="AlphaFoldDB" id="A0A820FGX0"/>
<evidence type="ECO:0000259" key="3">
    <source>
        <dbReference type="PROSITE" id="PS50158"/>
    </source>
</evidence>
<dbReference type="Proteomes" id="UP000663874">
    <property type="component" value="Unassembled WGS sequence"/>
</dbReference>
<evidence type="ECO:0000313" key="5">
    <source>
        <dbReference type="Proteomes" id="UP000663874"/>
    </source>
</evidence>
<feature type="domain" description="CCHC-type" evidence="3">
    <location>
        <begin position="51"/>
        <end position="66"/>
    </location>
</feature>
<gene>
    <name evidence="4" type="ORF">FNK824_LOCUS39220</name>
</gene>
<dbReference type="GO" id="GO:0008270">
    <property type="term" value="F:zinc ion binding"/>
    <property type="evidence" value="ECO:0007669"/>
    <property type="project" value="UniProtKB-KW"/>
</dbReference>
<evidence type="ECO:0000313" key="4">
    <source>
        <dbReference type="EMBL" id="CAF4264478.1"/>
    </source>
</evidence>
<proteinExistence type="predicted"/>
<comment type="caution">
    <text evidence="4">The sequence shown here is derived from an EMBL/GenBank/DDBJ whole genome shotgun (WGS) entry which is preliminary data.</text>
</comment>
<feature type="non-terminal residue" evidence="4">
    <location>
        <position position="1"/>
    </location>
</feature>
<accession>A0A820FGX0</accession>
<dbReference type="InterPro" id="IPR001878">
    <property type="entry name" value="Znf_CCHC"/>
</dbReference>
<sequence>MNAKYSSNNKTVPVQRATFNKKNSDRSFPTTNYYKQTTAEIGNIQQLESMKCYNCGIGGDVARNCPTADDRLKIPSTHIAYIHVRPNKPFSVINQEGDDYEVTSLKNTPCVTNGIINPQRDLEVEVANFTERTIMIHPGQALAYMKRLNQIQLNLINQKDLTSNNSKQSIKTTETDLAETDLNDIQKQKLSDLIQAFPDVFNEKTGQTSKVKNVIRLLPGSRPCNLPSYRIAP</sequence>
<name>A0A820FGX0_9BILA</name>
<keyword evidence="1" id="KW-0862">Zinc</keyword>
<dbReference type="PROSITE" id="PS50158">
    <property type="entry name" value="ZF_CCHC"/>
    <property type="match status" value="1"/>
</dbReference>
<protein>
    <recommendedName>
        <fullName evidence="3">CCHC-type domain-containing protein</fullName>
    </recommendedName>
</protein>
<dbReference type="EMBL" id="CAJOBE010024732">
    <property type="protein sequence ID" value="CAF4264478.1"/>
    <property type="molecule type" value="Genomic_DNA"/>
</dbReference>
<keyword evidence="1" id="KW-0479">Metal-binding</keyword>
<organism evidence="4 5">
    <name type="scientific">Rotaria sordida</name>
    <dbReference type="NCBI Taxonomy" id="392033"/>
    <lineage>
        <taxon>Eukaryota</taxon>
        <taxon>Metazoa</taxon>
        <taxon>Spiralia</taxon>
        <taxon>Gnathifera</taxon>
        <taxon>Rotifera</taxon>
        <taxon>Eurotatoria</taxon>
        <taxon>Bdelloidea</taxon>
        <taxon>Philodinida</taxon>
        <taxon>Philodinidae</taxon>
        <taxon>Rotaria</taxon>
    </lineage>
</organism>
<keyword evidence="1" id="KW-0863">Zinc-finger</keyword>
<evidence type="ECO:0000256" key="1">
    <source>
        <dbReference type="PROSITE-ProRule" id="PRU00047"/>
    </source>
</evidence>
<reference evidence="4" key="1">
    <citation type="submission" date="2021-02" db="EMBL/GenBank/DDBJ databases">
        <authorList>
            <person name="Nowell W R."/>
        </authorList>
    </citation>
    <scope>NUCLEOTIDE SEQUENCE</scope>
</reference>
<feature type="region of interest" description="Disordered" evidence="2">
    <location>
        <begin position="1"/>
        <end position="27"/>
    </location>
</feature>